<evidence type="ECO:0008006" key="4">
    <source>
        <dbReference type="Google" id="ProtNLM"/>
    </source>
</evidence>
<sequence>MASDPTSGDSIPPAFDLTRFLGPFPSEIEVSQVQRQITEAERSLDRFDAEARDKERDSRIRSRIQVYSTYISPIRRIPIELLTEIFSSLPNSCGLRVSFDDIDTPTLNLSHVCSSWRAVTLSTPKYWSNLDINLENGRTAMQKIVDVYLRLSGNSPLQLRLSASSETGDAVYHLDSVGYDVLGMLLDASGR</sequence>
<evidence type="ECO:0000313" key="3">
    <source>
        <dbReference type="Proteomes" id="UP000559256"/>
    </source>
</evidence>
<keyword evidence="3" id="KW-1185">Reference proteome</keyword>
<dbReference type="AlphaFoldDB" id="A0A8H5GQ68"/>
<dbReference type="Proteomes" id="UP000559256">
    <property type="component" value="Unassembled WGS sequence"/>
</dbReference>
<dbReference type="EMBL" id="JAACJM010000014">
    <property type="protein sequence ID" value="KAF5368999.1"/>
    <property type="molecule type" value="Genomic_DNA"/>
</dbReference>
<organism evidence="2 3">
    <name type="scientific">Tetrapyrgos nigripes</name>
    <dbReference type="NCBI Taxonomy" id="182062"/>
    <lineage>
        <taxon>Eukaryota</taxon>
        <taxon>Fungi</taxon>
        <taxon>Dikarya</taxon>
        <taxon>Basidiomycota</taxon>
        <taxon>Agaricomycotina</taxon>
        <taxon>Agaricomycetes</taxon>
        <taxon>Agaricomycetidae</taxon>
        <taxon>Agaricales</taxon>
        <taxon>Marasmiineae</taxon>
        <taxon>Marasmiaceae</taxon>
        <taxon>Tetrapyrgos</taxon>
    </lineage>
</organism>
<reference evidence="2 3" key="1">
    <citation type="journal article" date="2020" name="ISME J.">
        <title>Uncovering the hidden diversity of litter-decomposition mechanisms in mushroom-forming fungi.</title>
        <authorList>
            <person name="Floudas D."/>
            <person name="Bentzer J."/>
            <person name="Ahren D."/>
            <person name="Johansson T."/>
            <person name="Persson P."/>
            <person name="Tunlid A."/>
        </authorList>
    </citation>
    <scope>NUCLEOTIDE SEQUENCE [LARGE SCALE GENOMIC DNA]</scope>
    <source>
        <strain evidence="2 3">CBS 291.85</strain>
    </source>
</reference>
<accession>A0A8H5GQ68</accession>
<comment type="caution">
    <text evidence="2">The sequence shown here is derived from an EMBL/GenBank/DDBJ whole genome shotgun (WGS) entry which is preliminary data.</text>
</comment>
<dbReference type="OrthoDB" id="3365698at2759"/>
<name>A0A8H5GQ68_9AGAR</name>
<proteinExistence type="predicted"/>
<gene>
    <name evidence="2" type="ORF">D9758_002843</name>
</gene>
<keyword evidence="1" id="KW-0175">Coiled coil</keyword>
<evidence type="ECO:0000256" key="1">
    <source>
        <dbReference type="SAM" id="Coils"/>
    </source>
</evidence>
<evidence type="ECO:0000313" key="2">
    <source>
        <dbReference type="EMBL" id="KAF5368999.1"/>
    </source>
</evidence>
<protein>
    <recommendedName>
        <fullName evidence="4">F-box domain-containing protein</fullName>
    </recommendedName>
</protein>
<dbReference type="Gene3D" id="1.20.1280.50">
    <property type="match status" value="1"/>
</dbReference>
<feature type="coiled-coil region" evidence="1">
    <location>
        <begin position="30"/>
        <end position="57"/>
    </location>
</feature>